<evidence type="ECO:0000313" key="1">
    <source>
        <dbReference type="EMBL" id="MBY24283.1"/>
    </source>
</evidence>
<protein>
    <submittedName>
        <fullName evidence="1">Uncharacterized protein</fullName>
    </submittedName>
</protein>
<gene>
    <name evidence="1" type="ORF">g.31896</name>
</gene>
<proteinExistence type="predicted"/>
<name>A0A2S2P496_SCHGA</name>
<sequence>MLSLRGIKYKNLKSKKSEYIKSVKHKNEEKRLANKSLQVHLVHITAPIEKTLSTADLSTKKEDEKSTISTALIFNKKVQSKGPDEHSTAPRINMIQAFQKLKENFPKNKCFISELIKLEHYRNMGDLVIKNIDHK</sequence>
<dbReference type="AlphaFoldDB" id="A0A2S2P496"/>
<reference evidence="1" key="1">
    <citation type="submission" date="2018-04" db="EMBL/GenBank/DDBJ databases">
        <title>Transcriptome of Schizaphis graminum biotype I.</title>
        <authorList>
            <person name="Scully E.D."/>
            <person name="Geib S.M."/>
            <person name="Palmer N.A."/>
            <person name="Koch K."/>
            <person name="Bradshaw J."/>
            <person name="Heng-Moss T."/>
            <person name="Sarath G."/>
        </authorList>
    </citation>
    <scope>NUCLEOTIDE SEQUENCE</scope>
</reference>
<organism evidence="1">
    <name type="scientific">Schizaphis graminum</name>
    <name type="common">Green bug aphid</name>
    <dbReference type="NCBI Taxonomy" id="13262"/>
    <lineage>
        <taxon>Eukaryota</taxon>
        <taxon>Metazoa</taxon>
        <taxon>Ecdysozoa</taxon>
        <taxon>Arthropoda</taxon>
        <taxon>Hexapoda</taxon>
        <taxon>Insecta</taxon>
        <taxon>Pterygota</taxon>
        <taxon>Neoptera</taxon>
        <taxon>Paraneoptera</taxon>
        <taxon>Hemiptera</taxon>
        <taxon>Sternorrhyncha</taxon>
        <taxon>Aphidomorpha</taxon>
        <taxon>Aphidoidea</taxon>
        <taxon>Aphididae</taxon>
        <taxon>Aphidini</taxon>
        <taxon>Schizaphis</taxon>
    </lineage>
</organism>
<dbReference type="EMBL" id="GGMR01011664">
    <property type="protein sequence ID" value="MBY24283.1"/>
    <property type="molecule type" value="Transcribed_RNA"/>
</dbReference>
<accession>A0A2S2P496</accession>